<dbReference type="InterPro" id="IPR049504">
    <property type="entry name" value="O-antigen_lig"/>
</dbReference>
<proteinExistence type="predicted"/>
<evidence type="ECO:0000256" key="2">
    <source>
        <dbReference type="SAM" id="Phobius"/>
    </source>
</evidence>
<feature type="transmembrane region" description="Helical" evidence="2">
    <location>
        <begin position="221"/>
        <end position="239"/>
    </location>
</feature>
<keyword evidence="2" id="KW-1133">Transmembrane helix</keyword>
<evidence type="ECO:0000256" key="1">
    <source>
        <dbReference type="SAM" id="MobiDB-lite"/>
    </source>
</evidence>
<dbReference type="AlphaFoldDB" id="A0AAW5K8L9"/>
<keyword evidence="3" id="KW-0436">Ligase</keyword>
<comment type="caution">
    <text evidence="3">The sequence shown here is derived from an EMBL/GenBank/DDBJ whole genome shotgun (WGS) entry which is preliminary data.</text>
</comment>
<feature type="transmembrane region" description="Helical" evidence="2">
    <location>
        <begin position="136"/>
        <end position="157"/>
    </location>
</feature>
<feature type="transmembrane region" description="Helical" evidence="2">
    <location>
        <begin position="271"/>
        <end position="288"/>
    </location>
</feature>
<evidence type="ECO:0000313" key="4">
    <source>
        <dbReference type="Proteomes" id="UP001205063"/>
    </source>
</evidence>
<evidence type="ECO:0000313" key="3">
    <source>
        <dbReference type="EMBL" id="MCQ4948360.1"/>
    </source>
</evidence>
<feature type="transmembrane region" description="Helical" evidence="2">
    <location>
        <begin position="484"/>
        <end position="501"/>
    </location>
</feature>
<feature type="transmembrane region" description="Helical" evidence="2">
    <location>
        <begin position="445"/>
        <end position="472"/>
    </location>
</feature>
<dbReference type="Pfam" id="PF13425">
    <property type="entry name" value="O-antigen_lig"/>
    <property type="match status" value="1"/>
</dbReference>
<dbReference type="RefSeq" id="WP_256135250.1">
    <property type="nucleotide sequence ID" value="NZ_JANGAB010000001.1"/>
</dbReference>
<feature type="compositionally biased region" description="Polar residues" evidence="1">
    <location>
        <begin position="308"/>
        <end position="320"/>
    </location>
</feature>
<feature type="transmembrane region" description="Helical" evidence="2">
    <location>
        <begin position="194"/>
        <end position="214"/>
    </location>
</feature>
<keyword evidence="2" id="KW-0472">Membrane</keyword>
<name>A0AAW5K8L9_9FIRM</name>
<feature type="compositionally biased region" description="Low complexity" evidence="1">
    <location>
        <begin position="321"/>
        <end position="331"/>
    </location>
</feature>
<organism evidence="3 4">
    <name type="scientific">Bittarella massiliensis</name>
    <name type="common">ex Durand et al. 2017</name>
    <dbReference type="NCBI Taxonomy" id="1720313"/>
    <lineage>
        <taxon>Bacteria</taxon>
        <taxon>Bacillati</taxon>
        <taxon>Bacillota</taxon>
        <taxon>Clostridia</taxon>
        <taxon>Eubacteriales</taxon>
        <taxon>Oscillospiraceae</taxon>
        <taxon>Bittarella (ex Durand et al. 2017)</taxon>
    </lineage>
</organism>
<dbReference type="Proteomes" id="UP001205063">
    <property type="component" value="Unassembled WGS sequence"/>
</dbReference>
<dbReference type="EMBL" id="JANGAB010000001">
    <property type="protein sequence ID" value="MCQ4948360.1"/>
    <property type="molecule type" value="Genomic_DNA"/>
</dbReference>
<feature type="transmembrane region" description="Helical" evidence="2">
    <location>
        <begin position="38"/>
        <end position="62"/>
    </location>
</feature>
<feature type="transmembrane region" description="Helical" evidence="2">
    <location>
        <begin position="245"/>
        <end position="264"/>
    </location>
</feature>
<feature type="transmembrane region" description="Helical" evidence="2">
    <location>
        <begin position="12"/>
        <end position="32"/>
    </location>
</feature>
<dbReference type="GO" id="GO:0016874">
    <property type="term" value="F:ligase activity"/>
    <property type="evidence" value="ECO:0007669"/>
    <property type="project" value="UniProtKB-KW"/>
</dbReference>
<feature type="transmembrane region" description="Helical" evidence="2">
    <location>
        <begin position="110"/>
        <end position="129"/>
    </location>
</feature>
<feature type="transmembrane region" description="Helical" evidence="2">
    <location>
        <begin position="74"/>
        <end position="90"/>
    </location>
</feature>
<keyword evidence="2" id="KW-0812">Transmembrane</keyword>
<protein>
    <submittedName>
        <fullName evidence="3">O-antigen ligase family protein</fullName>
    </submittedName>
</protein>
<reference evidence="3" key="1">
    <citation type="submission" date="2022-06" db="EMBL/GenBank/DDBJ databases">
        <title>Isolation of gut microbiota from human fecal samples.</title>
        <authorList>
            <person name="Pamer E.G."/>
            <person name="Barat B."/>
            <person name="Waligurski E."/>
            <person name="Medina S."/>
            <person name="Paddock L."/>
            <person name="Mostad J."/>
        </authorList>
    </citation>
    <scope>NUCLEOTIDE SEQUENCE</scope>
    <source>
        <strain evidence="3">DFI.7.96</strain>
    </source>
</reference>
<sequence length="529" mass="59623">MIDKKKVKRPLNIFFAVFILMQPFLDTIFLYSDTVISYFGFSPSTIFRFTTVGVMLGVIFLLEQVPVKAKIMTSVYLGITILYFIAHHLAASKFVLSNGKQMAYSFFNEFFYMCRLILPVILIFITYYIGISLKSIFRLVVCVSLIMSSIIIVSNLLCVSLDSYTNETIKANIFAWFANGYQVNGFNGLASKGFFYFANQIAAIFIMLFPIVFLEIIREKSVWAGVALVAQSIAMIMLGTKISTFGALLSIAFCLITYLFFVIIRKEKWNWITPAASLIVIVLCVVLIPHSPAMFRLNVHNNTVQLQNSQKTEPSQVPSTASSSAASSGAADNNKDADCENIEPDDLPGFSEKEKKLQYIEENYKRLKINEKFILEAYPYKLDPEFWYAILQEPAANRLNNRFLEISMVQRAKELGGSSVHTLLGISYTKMVSFFNIERDIVSQYYSMGIVGVILFLGPIILLFLVALYLLFRKFQNNFNLTNTLLISSLGIVLIAGFISGNTLDNLFVTILMAVICGGLCKSLWEKPE</sequence>
<feature type="transmembrane region" description="Helical" evidence="2">
    <location>
        <begin position="507"/>
        <end position="525"/>
    </location>
</feature>
<gene>
    <name evidence="3" type="ORF">NE646_01575</name>
</gene>
<accession>A0AAW5K8L9</accession>
<feature type="region of interest" description="Disordered" evidence="1">
    <location>
        <begin position="308"/>
        <end position="349"/>
    </location>
</feature>